<name>A0A917YU52_9ALTE</name>
<dbReference type="InterPro" id="IPR041677">
    <property type="entry name" value="DNA2/NAM7_AAA_11"/>
</dbReference>
<evidence type="ECO:0000256" key="4">
    <source>
        <dbReference type="ARBA" id="ARBA00022806"/>
    </source>
</evidence>
<sequence>MQINGLIGYYTECFKEDSGDFNLRNLLRLNKEDLLFLSGLDEVATANLHRSPINPAFGESLAKRIEIYQRERVLLHGSLFVSGKLQSDSETLSLFSPLVISEAKIESDEYGYYFSLEDSSASVNEELLALLLPEGADLPDVDANRLYDPSYWVSLLEHSPYSLNCLESLRFPKLGTKEDVGRAMRRKHASLLPVSCLAFVERSVSSRGMLHELSLLQGRERLSAPLHALLAEAPVAKTPISLNHRLVPGTLSRAQKNVLEIAASESLGVVSGPPGTGKSFTIAATAAEHFTRGQSVLIVASSDTALDVIADKLSRDFGLDNLYVRVGQKAVLKEFKQYLDDLLAGYHDHTQSVHADDYKAQLDNLIGTIEGDEHRLQKLSAQAFKHGYRAHKLVTGEASLWDKITHKWHASAVDKGEQLWQISTHFNQRVEDKELLSTQYLRAEKARAISALLASNRAAVQTLNRASRARTSSKQAEYFAQADFGSLLKGFPVWLVTLNTLHRVLPLTHEMFDLVIVDEATQCTISSVLPAFARAKRALVVGDQKQLRHYSFLARAKQQEIAAKFAVKGSDKAISYRDSSILDLALLSATRQNQVAFLDEHFRSQPELIHFSNSHFYRGQLKIMQHRPCSTTGHIEVIDIGGVRNDAGTNPQEAEAILADVQRIIDKEAELPLPSTIGILSPFSKQAAHLSALVEKHLALEHIQRHQITVATPFGFQGEERDIMLISVCIDNDSKRAAAYLNKEDVFNVAVTRARQRIKLYKSVASEHLPKDNLLRQYLASIDGFILAHQSEQQADQFQTDVLHTLQSLGLDCWGGFDMLGTYIDVLVKAENRYLAIDLIGFPGPWEDYFELNTYKVIKRAGIEVFPLSYALWIKDKPRCVEAMRQALQPKAGATAN</sequence>
<gene>
    <name evidence="8" type="ORF">GCM10010982_03580</name>
</gene>
<comment type="similarity">
    <text evidence="1">Belongs to the DNA2/NAM7 helicase family.</text>
</comment>
<dbReference type="PANTHER" id="PTHR43788">
    <property type="entry name" value="DNA2/NAM7 HELICASE FAMILY MEMBER"/>
    <property type="match status" value="1"/>
</dbReference>
<comment type="caution">
    <text evidence="8">The sequence shown here is derived from an EMBL/GenBank/DDBJ whole genome shotgun (WGS) entry which is preliminary data.</text>
</comment>
<dbReference type="Pfam" id="PF13086">
    <property type="entry name" value="AAA_11"/>
    <property type="match status" value="1"/>
</dbReference>
<dbReference type="GO" id="GO:0005524">
    <property type="term" value="F:ATP binding"/>
    <property type="evidence" value="ECO:0007669"/>
    <property type="project" value="UniProtKB-KW"/>
</dbReference>
<evidence type="ECO:0000313" key="8">
    <source>
        <dbReference type="EMBL" id="GGO64362.1"/>
    </source>
</evidence>
<keyword evidence="9" id="KW-1185">Reference proteome</keyword>
<dbReference type="GO" id="GO:0016787">
    <property type="term" value="F:hydrolase activity"/>
    <property type="evidence" value="ECO:0007669"/>
    <property type="project" value="UniProtKB-KW"/>
</dbReference>
<evidence type="ECO:0008006" key="10">
    <source>
        <dbReference type="Google" id="ProtNLM"/>
    </source>
</evidence>
<dbReference type="InterPro" id="IPR047187">
    <property type="entry name" value="SF1_C_Upf1"/>
</dbReference>
<dbReference type="InterPro" id="IPR027417">
    <property type="entry name" value="P-loop_NTPase"/>
</dbReference>
<keyword evidence="5" id="KW-0067">ATP-binding</keyword>
<proteinExistence type="inferred from homology"/>
<evidence type="ECO:0000256" key="3">
    <source>
        <dbReference type="ARBA" id="ARBA00022801"/>
    </source>
</evidence>
<dbReference type="PANTHER" id="PTHR43788:SF8">
    <property type="entry name" value="DNA-BINDING PROTEIN SMUBP-2"/>
    <property type="match status" value="1"/>
</dbReference>
<evidence type="ECO:0000256" key="1">
    <source>
        <dbReference type="ARBA" id="ARBA00007913"/>
    </source>
</evidence>
<feature type="domain" description="DNA2/NAM7 helicase helicase" evidence="6">
    <location>
        <begin position="252"/>
        <end position="547"/>
    </location>
</feature>
<reference evidence="8" key="1">
    <citation type="journal article" date="2014" name="Int. J. Syst. Evol. Microbiol.">
        <title>Complete genome sequence of Corynebacterium casei LMG S-19264T (=DSM 44701T), isolated from a smear-ripened cheese.</title>
        <authorList>
            <consortium name="US DOE Joint Genome Institute (JGI-PGF)"/>
            <person name="Walter F."/>
            <person name="Albersmeier A."/>
            <person name="Kalinowski J."/>
            <person name="Ruckert C."/>
        </authorList>
    </citation>
    <scope>NUCLEOTIDE SEQUENCE</scope>
    <source>
        <strain evidence="8">CGMCC 1.7086</strain>
    </source>
</reference>
<dbReference type="SUPFAM" id="SSF52540">
    <property type="entry name" value="P-loop containing nucleoside triphosphate hydrolases"/>
    <property type="match status" value="1"/>
</dbReference>
<dbReference type="Gene3D" id="3.40.50.300">
    <property type="entry name" value="P-loop containing nucleotide triphosphate hydrolases"/>
    <property type="match status" value="2"/>
</dbReference>
<dbReference type="AlphaFoldDB" id="A0A917YU52"/>
<evidence type="ECO:0000259" key="7">
    <source>
        <dbReference type="Pfam" id="PF13087"/>
    </source>
</evidence>
<dbReference type="CDD" id="cd18808">
    <property type="entry name" value="SF1_C_Upf1"/>
    <property type="match status" value="1"/>
</dbReference>
<dbReference type="InterPro" id="IPR041679">
    <property type="entry name" value="DNA2/NAM7-like_C"/>
</dbReference>
<evidence type="ECO:0000256" key="2">
    <source>
        <dbReference type="ARBA" id="ARBA00022741"/>
    </source>
</evidence>
<keyword evidence="4" id="KW-0347">Helicase</keyword>
<dbReference type="Pfam" id="PF13087">
    <property type="entry name" value="AAA_12"/>
    <property type="match status" value="1"/>
</dbReference>
<dbReference type="RefSeq" id="WP_188689448.1">
    <property type="nucleotide sequence ID" value="NZ_BMLS01000001.1"/>
</dbReference>
<dbReference type="Proteomes" id="UP000606935">
    <property type="component" value="Unassembled WGS sequence"/>
</dbReference>
<keyword evidence="3" id="KW-0378">Hydrolase</keyword>
<accession>A0A917YU52</accession>
<reference evidence="8" key="2">
    <citation type="submission" date="2020-09" db="EMBL/GenBank/DDBJ databases">
        <authorList>
            <person name="Sun Q."/>
            <person name="Zhou Y."/>
        </authorList>
    </citation>
    <scope>NUCLEOTIDE SEQUENCE</scope>
    <source>
        <strain evidence="8">CGMCC 1.7086</strain>
    </source>
</reference>
<evidence type="ECO:0000259" key="6">
    <source>
        <dbReference type="Pfam" id="PF13086"/>
    </source>
</evidence>
<protein>
    <recommendedName>
        <fullName evidence="10">AAA domain-containing protein</fullName>
    </recommendedName>
</protein>
<evidence type="ECO:0000256" key="5">
    <source>
        <dbReference type="ARBA" id="ARBA00022840"/>
    </source>
</evidence>
<dbReference type="GO" id="GO:0043139">
    <property type="term" value="F:5'-3' DNA helicase activity"/>
    <property type="evidence" value="ECO:0007669"/>
    <property type="project" value="TreeGrafter"/>
</dbReference>
<dbReference type="EMBL" id="BMLS01000001">
    <property type="protein sequence ID" value="GGO64362.1"/>
    <property type="molecule type" value="Genomic_DNA"/>
</dbReference>
<keyword evidence="2" id="KW-0547">Nucleotide-binding</keyword>
<organism evidence="8 9">
    <name type="scientific">Bowmanella pacifica</name>
    <dbReference type="NCBI Taxonomy" id="502051"/>
    <lineage>
        <taxon>Bacteria</taxon>
        <taxon>Pseudomonadati</taxon>
        <taxon>Pseudomonadota</taxon>
        <taxon>Gammaproteobacteria</taxon>
        <taxon>Alteromonadales</taxon>
        <taxon>Alteromonadaceae</taxon>
        <taxon>Bowmanella</taxon>
    </lineage>
</organism>
<dbReference type="InterPro" id="IPR050534">
    <property type="entry name" value="Coronavir_polyprotein_1ab"/>
</dbReference>
<feature type="domain" description="DNA2/NAM7 helicase-like C-terminal" evidence="7">
    <location>
        <begin position="589"/>
        <end position="757"/>
    </location>
</feature>
<evidence type="ECO:0000313" key="9">
    <source>
        <dbReference type="Proteomes" id="UP000606935"/>
    </source>
</evidence>